<protein>
    <submittedName>
        <fullName evidence="2">Uncharacterized protein</fullName>
    </submittedName>
</protein>
<gene>
    <name evidence="2" type="ORF">MSHO_17390</name>
</gene>
<accession>A0A7I7L9A0</accession>
<organism evidence="2 3">
    <name type="scientific">Mycobacterium shottsii</name>
    <dbReference type="NCBI Taxonomy" id="133549"/>
    <lineage>
        <taxon>Bacteria</taxon>
        <taxon>Bacillati</taxon>
        <taxon>Actinomycetota</taxon>
        <taxon>Actinomycetes</taxon>
        <taxon>Mycobacteriales</taxon>
        <taxon>Mycobacteriaceae</taxon>
        <taxon>Mycobacterium</taxon>
        <taxon>Mycobacterium ulcerans group</taxon>
    </lineage>
</organism>
<sequence length="116" mass="11967">MAADSAWPAAALSQPTYGAAAAAIDTDAGPDQDPLDSPETTESNDDADAYRSCANPSQADAAANSGPEPAPENIRVEFISGGNQAKSNMITPQTVQPPQRPGQLACRQPPKLHLTP</sequence>
<proteinExistence type="predicted"/>
<evidence type="ECO:0000313" key="3">
    <source>
        <dbReference type="Proteomes" id="UP000467164"/>
    </source>
</evidence>
<feature type="compositionally biased region" description="Polar residues" evidence="1">
    <location>
        <begin position="81"/>
        <end position="97"/>
    </location>
</feature>
<dbReference type="Proteomes" id="UP000467164">
    <property type="component" value="Chromosome"/>
</dbReference>
<evidence type="ECO:0000256" key="1">
    <source>
        <dbReference type="SAM" id="MobiDB-lite"/>
    </source>
</evidence>
<name>A0A7I7L9A0_9MYCO</name>
<keyword evidence="3" id="KW-1185">Reference proteome</keyword>
<feature type="region of interest" description="Disordered" evidence="1">
    <location>
        <begin position="1"/>
        <end position="116"/>
    </location>
</feature>
<feature type="compositionally biased region" description="Low complexity" evidence="1">
    <location>
        <begin position="1"/>
        <end position="11"/>
    </location>
</feature>
<dbReference type="EMBL" id="AP022572">
    <property type="protein sequence ID" value="BBX56394.1"/>
    <property type="molecule type" value="Genomic_DNA"/>
</dbReference>
<reference evidence="2 3" key="1">
    <citation type="journal article" date="2019" name="Emerg. Microbes Infect.">
        <title>Comprehensive subspecies identification of 175 nontuberculous mycobacteria species based on 7547 genomic profiles.</title>
        <authorList>
            <person name="Matsumoto Y."/>
            <person name="Kinjo T."/>
            <person name="Motooka D."/>
            <person name="Nabeya D."/>
            <person name="Jung N."/>
            <person name="Uechi K."/>
            <person name="Horii T."/>
            <person name="Iida T."/>
            <person name="Fujita J."/>
            <person name="Nakamura S."/>
        </authorList>
    </citation>
    <scope>NUCLEOTIDE SEQUENCE [LARGE SCALE GENOMIC DNA]</scope>
    <source>
        <strain evidence="2 3">JCM 12657</strain>
    </source>
</reference>
<dbReference type="AlphaFoldDB" id="A0A7I7L9A0"/>
<evidence type="ECO:0000313" key="2">
    <source>
        <dbReference type="EMBL" id="BBX56394.1"/>
    </source>
</evidence>
<dbReference type="KEGG" id="msho:MSHO_17390"/>